<dbReference type="EMBL" id="CP043538">
    <property type="protein sequence ID" value="QGY06108.1"/>
    <property type="molecule type" value="Genomic_DNA"/>
</dbReference>
<reference evidence="1 2" key="1">
    <citation type="journal article" date="2012" name="Genet. Mol. Biol.">
        <title>Analysis of 16S rRNA and mxaF genes revealing insights into Methylobacterium niche-specific plant association.</title>
        <authorList>
            <person name="Dourado M.N."/>
            <person name="Andreote F.D."/>
            <person name="Dini-Andreote F."/>
            <person name="Conti R."/>
            <person name="Araujo J.M."/>
            <person name="Araujo W.L."/>
        </authorList>
    </citation>
    <scope>NUCLEOTIDE SEQUENCE [LARGE SCALE GENOMIC DNA]</scope>
    <source>
        <strain evidence="1 2">SR1.6/6</strain>
    </source>
</reference>
<evidence type="ECO:0008006" key="3">
    <source>
        <dbReference type="Google" id="ProtNLM"/>
    </source>
</evidence>
<dbReference type="SUPFAM" id="SSF160113">
    <property type="entry name" value="YegP-like"/>
    <property type="match status" value="1"/>
</dbReference>
<dbReference type="OrthoDB" id="8005121at2"/>
<dbReference type="KEGG" id="mmes:MMSR116_09740"/>
<organism evidence="1 2">
    <name type="scientific">Methylobacterium mesophilicum SR1.6/6</name>
    <dbReference type="NCBI Taxonomy" id="908290"/>
    <lineage>
        <taxon>Bacteria</taxon>
        <taxon>Pseudomonadati</taxon>
        <taxon>Pseudomonadota</taxon>
        <taxon>Alphaproteobacteria</taxon>
        <taxon>Hyphomicrobiales</taxon>
        <taxon>Methylobacteriaceae</taxon>
        <taxon>Methylobacterium</taxon>
    </lineage>
</organism>
<accession>A0A6B9G234</accession>
<sequence>MDDPTPIAVTVEACGEDRARFRWHLTDADGVSIRVSPETYASSQDADAAGRAALDAFGAAFPA</sequence>
<proteinExistence type="predicted"/>
<reference evidence="1 2" key="2">
    <citation type="journal article" date="2013" name="Genome Announc.">
        <title>Draft Genome Sequence of Methylobacterium mesophilicum Strain SR1.6/6, Isolated from Citrus sinensis.</title>
        <authorList>
            <person name="Marinho Almeida D."/>
            <person name="Dini-Andreote F."/>
            <person name="Camargo Neves A.A."/>
            <person name="Juca Ramos R.T."/>
            <person name="Andreote F.D."/>
            <person name="Carneiro A.R."/>
            <person name="Oliveira de Souza Lima A."/>
            <person name="Caracciolo Gomes de Sa P.H."/>
            <person name="Ribeiro Barbosa M.S."/>
            <person name="Araujo W.L."/>
            <person name="Silva A."/>
        </authorList>
    </citation>
    <scope>NUCLEOTIDE SEQUENCE [LARGE SCALE GENOMIC DNA]</scope>
    <source>
        <strain evidence="1 2">SR1.6/6</strain>
    </source>
</reference>
<evidence type="ECO:0000313" key="2">
    <source>
        <dbReference type="Proteomes" id="UP000012488"/>
    </source>
</evidence>
<dbReference type="AlphaFoldDB" id="A0A6B9G234"/>
<evidence type="ECO:0000313" key="1">
    <source>
        <dbReference type="EMBL" id="QGY06108.1"/>
    </source>
</evidence>
<gene>
    <name evidence="1" type="ORF">MMSR116_09740</name>
</gene>
<name>A0A6B9G234_9HYPH</name>
<protein>
    <recommendedName>
        <fullName evidence="3">DUF1508 domain-containing protein</fullName>
    </recommendedName>
</protein>
<dbReference type="InterPro" id="IPR036913">
    <property type="entry name" value="YegP-like_sf"/>
</dbReference>
<dbReference type="Proteomes" id="UP000012488">
    <property type="component" value="Chromosome"/>
</dbReference>